<keyword evidence="4" id="KW-1185">Reference proteome</keyword>
<dbReference type="Pfam" id="PF00496">
    <property type="entry name" value="SBP_bac_5"/>
    <property type="match status" value="1"/>
</dbReference>
<evidence type="ECO:0000259" key="2">
    <source>
        <dbReference type="Pfam" id="PF00496"/>
    </source>
</evidence>
<proteinExistence type="predicted"/>
<gene>
    <name evidence="3" type="ORF">EV191_101188</name>
</gene>
<dbReference type="GO" id="GO:1904680">
    <property type="term" value="F:peptide transmembrane transporter activity"/>
    <property type="evidence" value="ECO:0007669"/>
    <property type="project" value="TreeGrafter"/>
</dbReference>
<dbReference type="PANTHER" id="PTHR30290">
    <property type="entry name" value="PERIPLASMIC BINDING COMPONENT OF ABC TRANSPORTER"/>
    <property type="match status" value="1"/>
</dbReference>
<dbReference type="GO" id="GO:0015833">
    <property type="term" value="P:peptide transport"/>
    <property type="evidence" value="ECO:0007669"/>
    <property type="project" value="TreeGrafter"/>
</dbReference>
<feature type="domain" description="Solute-binding protein family 5" evidence="2">
    <location>
        <begin position="112"/>
        <end position="505"/>
    </location>
</feature>
<feature type="chain" id="PRO_5020383538" evidence="1">
    <location>
        <begin position="23"/>
        <end position="595"/>
    </location>
</feature>
<dbReference type="SUPFAM" id="SSF53850">
    <property type="entry name" value="Periplasmic binding protein-like II"/>
    <property type="match status" value="1"/>
</dbReference>
<feature type="signal peptide" evidence="1">
    <location>
        <begin position="1"/>
        <end position="22"/>
    </location>
</feature>
<evidence type="ECO:0000313" key="3">
    <source>
        <dbReference type="EMBL" id="TCP56248.1"/>
    </source>
</evidence>
<dbReference type="PROSITE" id="PS51257">
    <property type="entry name" value="PROKAR_LIPOPROTEIN"/>
    <property type="match status" value="1"/>
</dbReference>
<dbReference type="PANTHER" id="PTHR30290:SF65">
    <property type="entry name" value="MONOACYL PHOSPHATIDYLINOSITOL TETRAMANNOSIDE-BINDING PROTEIN LPQW-RELATED"/>
    <property type="match status" value="1"/>
</dbReference>
<dbReference type="InterPro" id="IPR000914">
    <property type="entry name" value="SBP_5_dom"/>
</dbReference>
<dbReference type="CDD" id="cd08501">
    <property type="entry name" value="PBP2_Lpqw"/>
    <property type="match status" value="1"/>
</dbReference>
<comment type="caution">
    <text evidence="3">The sequence shown here is derived from an EMBL/GenBank/DDBJ whole genome shotgun (WGS) entry which is preliminary data.</text>
</comment>
<protein>
    <submittedName>
        <fullName evidence="3">Peptide/nickel transport system substrate-binding protein</fullName>
    </submittedName>
</protein>
<dbReference type="InterPro" id="IPR039424">
    <property type="entry name" value="SBP_5"/>
</dbReference>
<reference evidence="3 4" key="1">
    <citation type="submission" date="2019-03" db="EMBL/GenBank/DDBJ databases">
        <title>Genomic Encyclopedia of Type Strains, Phase IV (KMG-IV): sequencing the most valuable type-strain genomes for metagenomic binning, comparative biology and taxonomic classification.</title>
        <authorList>
            <person name="Goeker M."/>
        </authorList>
    </citation>
    <scope>NUCLEOTIDE SEQUENCE [LARGE SCALE GENOMIC DNA]</scope>
    <source>
        <strain evidence="3 4">DSM 45765</strain>
    </source>
</reference>
<dbReference type="EMBL" id="SLXQ01000001">
    <property type="protein sequence ID" value="TCP56248.1"/>
    <property type="molecule type" value="Genomic_DNA"/>
</dbReference>
<organism evidence="3 4">
    <name type="scientific">Tamaricihabitans halophyticus</name>
    <dbReference type="NCBI Taxonomy" id="1262583"/>
    <lineage>
        <taxon>Bacteria</taxon>
        <taxon>Bacillati</taxon>
        <taxon>Actinomycetota</taxon>
        <taxon>Actinomycetes</taxon>
        <taxon>Pseudonocardiales</taxon>
        <taxon>Pseudonocardiaceae</taxon>
        <taxon>Tamaricihabitans</taxon>
    </lineage>
</organism>
<evidence type="ECO:0000256" key="1">
    <source>
        <dbReference type="SAM" id="SignalP"/>
    </source>
</evidence>
<accession>A0A4R2R3P6</accession>
<keyword evidence="1" id="KW-0732">Signal</keyword>
<dbReference type="OrthoDB" id="7888869at2"/>
<evidence type="ECO:0000313" key="4">
    <source>
        <dbReference type="Proteomes" id="UP000294911"/>
    </source>
</evidence>
<dbReference type="Proteomes" id="UP000294911">
    <property type="component" value="Unassembled WGS sequence"/>
</dbReference>
<sequence length="595" mass="65901">MRRSRKVSAVAMALGTALVLGACGGNGEGGDGASGDVKDMAVGKGQQGENYSLPANIPETEEVTVSTDNPFTAYNNSTADANNAYNSAALVTTLASAYTLNGNNEVLLNKDVMESVELTNEDPMEVTWKIKDGVKWSDGEAWDCDDFYLTYLAQNGKAKKGNGGTYFLAAATNGYEQVKEFTCEDDLTGKATFDTPYVDYKAMFGVSMDVLPAHILEKNTNVDDITKVDENSSADVLTKVSDFWNKEWNGFDKEKMPGSGPYMIESWQQNQSVTMVRNPEWVGNTPGPKKITLRSIPNATAQAQALENRELDVVSSTQPDADAAQRLQGLEAQGMTYGSKPSLGYEHLDLNYANPIFQDDAVRQAFFECVDRDEIVEKLIKPVDEEAEPLNSIVFYPSEDGFKDNYSDKSMGDAQKATKTLQDAGWKKGGDGVFAKDGEKLEFRISHTDIPRRKQTVELIMNQCKDAGMKITDDQDPNFLDTRVSEGDYDVALFGWVQEPFKASQKSIYETGGGQNWSEFSDKKVDEAFQKAVTQTDPADATPFYQQADKALAENYYTLPLFQSPDMWAFQGIDRVFYQSYYGSLWNVGEWEKTE</sequence>
<name>A0A4R2R3P6_9PSEU</name>
<dbReference type="Gene3D" id="3.10.105.10">
    <property type="entry name" value="Dipeptide-binding Protein, Domain 3"/>
    <property type="match status" value="1"/>
</dbReference>
<dbReference type="Gene3D" id="3.40.190.10">
    <property type="entry name" value="Periplasmic binding protein-like II"/>
    <property type="match status" value="1"/>
</dbReference>
<dbReference type="AlphaFoldDB" id="A0A4R2R3P6"/>